<keyword evidence="3" id="KW-1185">Reference proteome</keyword>
<gene>
    <name evidence="2" type="ORF">ILP92_13110</name>
</gene>
<evidence type="ECO:0000259" key="1">
    <source>
        <dbReference type="Pfam" id="PF09361"/>
    </source>
</evidence>
<feature type="domain" description="Phasin" evidence="1">
    <location>
        <begin position="30"/>
        <end position="105"/>
    </location>
</feature>
<dbReference type="Proteomes" id="UP000642488">
    <property type="component" value="Unassembled WGS sequence"/>
</dbReference>
<protein>
    <submittedName>
        <fullName evidence="2">Phasin family protein</fullName>
    </submittedName>
</protein>
<evidence type="ECO:0000313" key="2">
    <source>
        <dbReference type="EMBL" id="MBJ3763690.1"/>
    </source>
</evidence>
<dbReference type="InterPro" id="IPR018968">
    <property type="entry name" value="Phasin"/>
</dbReference>
<comment type="caution">
    <text evidence="2">The sequence shown here is derived from an EMBL/GenBank/DDBJ whole genome shotgun (WGS) entry which is preliminary data.</text>
</comment>
<dbReference type="Pfam" id="PF09361">
    <property type="entry name" value="Phasin_2"/>
    <property type="match status" value="1"/>
</dbReference>
<evidence type="ECO:0000313" key="3">
    <source>
        <dbReference type="Proteomes" id="UP000642488"/>
    </source>
</evidence>
<proteinExistence type="predicted"/>
<dbReference type="EMBL" id="JAEKPD010000013">
    <property type="protein sequence ID" value="MBJ3763690.1"/>
    <property type="molecule type" value="Genomic_DNA"/>
</dbReference>
<dbReference type="AlphaFoldDB" id="A0A934IHY1"/>
<reference evidence="2" key="1">
    <citation type="submission" date="2020-12" db="EMBL/GenBank/DDBJ databases">
        <title>Bacterial taxonomy.</title>
        <authorList>
            <person name="Pan X."/>
        </authorList>
    </citation>
    <scope>NUCLEOTIDE SEQUENCE</scope>
    <source>
        <strain evidence="2">KCTC 52957</strain>
    </source>
</reference>
<dbReference type="RefSeq" id="WP_198916863.1">
    <property type="nucleotide sequence ID" value="NZ_JAEKPD010000013.1"/>
</dbReference>
<organism evidence="2 3">
    <name type="scientific">Palleronia pontilimi</name>
    <dbReference type="NCBI Taxonomy" id="1964209"/>
    <lineage>
        <taxon>Bacteria</taxon>
        <taxon>Pseudomonadati</taxon>
        <taxon>Pseudomonadota</taxon>
        <taxon>Alphaproteobacteria</taxon>
        <taxon>Rhodobacterales</taxon>
        <taxon>Roseobacteraceae</taxon>
        <taxon>Palleronia</taxon>
    </lineage>
</organism>
<sequence length="115" mass="13178">MPRKTADTDTTQQTFDPLAAFNPLSATGWMNTKWFENVADLGSELTNFVAERIKEDVKTQHEMLHCKTMHDLRHVQSEFLQRAIDDYQVETGKLIDMTGKMAAQMGRKDKDRSDA</sequence>
<accession>A0A934IHY1</accession>
<name>A0A934IHY1_9RHOB</name>